<dbReference type="InterPro" id="IPR035437">
    <property type="entry name" value="SNase_OB-fold_sf"/>
</dbReference>
<protein>
    <submittedName>
        <fullName evidence="2">Thermonuclease</fullName>
    </submittedName>
</protein>
<dbReference type="InterPro" id="IPR051675">
    <property type="entry name" value="Endo/Exo/Phosphatase_dom_1"/>
</dbReference>
<dbReference type="Gene3D" id="2.40.50.90">
    <property type="match status" value="1"/>
</dbReference>
<dbReference type="Pfam" id="PF00565">
    <property type="entry name" value="SNase"/>
    <property type="match status" value="1"/>
</dbReference>
<sequence>MKRTLILALAGVVALSCSARELDRLDGAKLAAYGGNDGDSFKTLHNGKEQIIRLYYVDCPETRATTEADNRRVREQARHFGLSDKNQIFRYGKAATAFTQKQLSKPFTVHTAYADALGRSKGGRVYGFVTTADGKDLAALLVENGYARAYGFRRALPDGTPQKEAAARLTDKETVAALKRKGIWAQTDPDRLVELRAASRLEEAELNAIDTPAHTGILKINTATEDELQTINGVGPATARRIVELRPFKNADDLGRLPRLPAKTKTNIIERVAF</sequence>
<dbReference type="InterPro" id="IPR010994">
    <property type="entry name" value="RuvA_2-like"/>
</dbReference>
<dbReference type="EMBL" id="CAAHFH010000002">
    <property type="protein sequence ID" value="VGO22718.1"/>
    <property type="molecule type" value="Genomic_DNA"/>
</dbReference>
<dbReference type="AlphaFoldDB" id="A0A6C2UR54"/>
<feature type="domain" description="TNase-like" evidence="1">
    <location>
        <begin position="37"/>
        <end position="186"/>
    </location>
</feature>
<proteinExistence type="predicted"/>
<dbReference type="Proteomes" id="UP000346198">
    <property type="component" value="Unassembled WGS sequence"/>
</dbReference>
<dbReference type="RefSeq" id="WP_222846427.1">
    <property type="nucleotide sequence ID" value="NZ_CAAHFH010000002.1"/>
</dbReference>
<dbReference type="PANTHER" id="PTHR21180">
    <property type="entry name" value="ENDONUCLEASE/EXONUCLEASE/PHOSPHATASE FAMILY DOMAIN-CONTAINING PROTEIN 1"/>
    <property type="match status" value="1"/>
</dbReference>
<dbReference type="Pfam" id="PF12836">
    <property type="entry name" value="HHH_3"/>
    <property type="match status" value="1"/>
</dbReference>
<gene>
    <name evidence="2" type="primary">nuc</name>
    <name evidence="2" type="ORF">SCARR_04814</name>
</gene>
<dbReference type="InterPro" id="IPR016071">
    <property type="entry name" value="Staphylococal_nuclease_OB-fold"/>
</dbReference>
<dbReference type="PANTHER" id="PTHR21180:SF32">
    <property type="entry name" value="ENDONUCLEASE_EXONUCLEASE_PHOSPHATASE FAMILY DOMAIN-CONTAINING PROTEIN 1"/>
    <property type="match status" value="1"/>
</dbReference>
<accession>A0A6C2UR54</accession>
<evidence type="ECO:0000313" key="3">
    <source>
        <dbReference type="Proteomes" id="UP000346198"/>
    </source>
</evidence>
<dbReference type="PROSITE" id="PS50830">
    <property type="entry name" value="TNASE_3"/>
    <property type="match status" value="1"/>
</dbReference>
<dbReference type="PROSITE" id="PS51257">
    <property type="entry name" value="PROKAR_LIPOPROTEIN"/>
    <property type="match status" value="1"/>
</dbReference>
<dbReference type="SUPFAM" id="SSF50199">
    <property type="entry name" value="Staphylococcal nuclease"/>
    <property type="match status" value="1"/>
</dbReference>
<evidence type="ECO:0000259" key="1">
    <source>
        <dbReference type="PROSITE" id="PS50830"/>
    </source>
</evidence>
<dbReference type="SMART" id="SM00318">
    <property type="entry name" value="SNc"/>
    <property type="match status" value="1"/>
</dbReference>
<name>A0A6C2UR54_9BACT</name>
<reference evidence="2 3" key="1">
    <citation type="submission" date="2019-04" db="EMBL/GenBank/DDBJ databases">
        <authorList>
            <person name="Van Vliet M D."/>
        </authorList>
    </citation>
    <scope>NUCLEOTIDE SEQUENCE [LARGE SCALE GENOMIC DNA]</scope>
    <source>
        <strain evidence="2 3">F21</strain>
    </source>
</reference>
<organism evidence="2 3">
    <name type="scientific">Pontiella sulfatireligans</name>
    <dbReference type="NCBI Taxonomy" id="2750658"/>
    <lineage>
        <taxon>Bacteria</taxon>
        <taxon>Pseudomonadati</taxon>
        <taxon>Kiritimatiellota</taxon>
        <taxon>Kiritimatiellia</taxon>
        <taxon>Kiritimatiellales</taxon>
        <taxon>Pontiellaceae</taxon>
        <taxon>Pontiella</taxon>
    </lineage>
</organism>
<dbReference type="Gene3D" id="1.10.150.320">
    <property type="entry name" value="Photosystem II 12 kDa extrinsic protein"/>
    <property type="match status" value="1"/>
</dbReference>
<keyword evidence="3" id="KW-1185">Reference proteome</keyword>
<evidence type="ECO:0000313" key="2">
    <source>
        <dbReference type="EMBL" id="VGO22718.1"/>
    </source>
</evidence>
<dbReference type="SUPFAM" id="SSF47781">
    <property type="entry name" value="RuvA domain 2-like"/>
    <property type="match status" value="1"/>
</dbReference>